<sequence>MKKFLFFLLASLLNLSTFQSIAQGVNFELMGSFGPHEQVKVELDQLYDPMSDIGDVDGDGDLDIIIAGETGSTSRITKIYLYNGSDSYDSLAGIGIIGVLPRALRLIDLDGDSDLDVFIAGITSSNQSVTRIYTNDGTGGFTQISSSQLPSDIWSAEFGDLDNDGDVDLVLSTSSFNVVIFDNDSNASFSLRSGLSLPQLKADDIELADINYDSFIDIVYAGSVPGGAAGQLHAVYNDSNSGFTSYLLNQASFLPNGGIKCANYNGDSLMDILYVGDAVSGLLLLQDSTGVFSLKSNIYPQGVLNPTIYAYDRDGDGDEDILVLGVNRSGVTVYHTFYDNYGDGSFSPVSGHGLDARLPNFTPRYFSSQLADFNGDGELDILGGRDPGVWDLYHGHSNGKFYHASLSSFGNITAQNQAVADFNSDGALDIVVVNYDSTRVYFNSGTGTFPTSKGLDHFSYYWGDIATGDFDNDGDEDIVFSGSFDVTKIFWNNGSGDFSSAPTLFTEMFQQANIEVFDVDNDADLDILVTGASNSSYENTALYINNGSGQFVVKQNSGIPPTWGSTSAQGDIDLDGDIDLVLTGSPGSSIYLNDGQGVFTTAPMPFSTNFIMPFCELVDFNGDSLPDMFASRGSTPDATIFENLGDGSFAYRTRFGLLTQMIICDANHDGFPDILTGGKVYVNDGPGNFTFTLESNTGIRTENSSGGLGIAADFDGDTDDDIFYASAYGYQGNFYLRYTQLYRNMAVGLSVVENTSRQQGISPYPNPMVSDATVDLPEGTFSGQIIEVSGRIVRQINNASGNLVIEREGLNIGAYVLVLTGENGESFTTKFLVQ</sequence>
<dbReference type="RefSeq" id="WP_151693808.1">
    <property type="nucleotide sequence ID" value="NZ_BMGX01000001.1"/>
</dbReference>
<dbReference type="Pfam" id="PF13517">
    <property type="entry name" value="FG-GAP_3"/>
    <property type="match status" value="4"/>
</dbReference>
<protein>
    <submittedName>
        <fullName evidence="3">T9SS type A sorting domain-containing protein</fullName>
    </submittedName>
</protein>
<dbReference type="PANTHER" id="PTHR44103:SF1">
    <property type="entry name" value="PROPROTEIN CONVERTASE P"/>
    <property type="match status" value="1"/>
</dbReference>
<dbReference type="PANTHER" id="PTHR44103">
    <property type="entry name" value="PROPROTEIN CONVERTASE P"/>
    <property type="match status" value="1"/>
</dbReference>
<dbReference type="EMBL" id="WBVQ01000002">
    <property type="protein sequence ID" value="KAB2816381.1"/>
    <property type="molecule type" value="Genomic_DNA"/>
</dbReference>
<proteinExistence type="predicted"/>
<comment type="caution">
    <text evidence="3">The sequence shown here is derived from an EMBL/GenBank/DDBJ whole genome shotgun (WGS) entry which is preliminary data.</text>
</comment>
<dbReference type="AlphaFoldDB" id="A0A6L3ZEX7"/>
<evidence type="ECO:0000256" key="2">
    <source>
        <dbReference type="SAM" id="SignalP"/>
    </source>
</evidence>
<evidence type="ECO:0000256" key="1">
    <source>
        <dbReference type="ARBA" id="ARBA00022729"/>
    </source>
</evidence>
<evidence type="ECO:0000313" key="4">
    <source>
        <dbReference type="Proteomes" id="UP000484164"/>
    </source>
</evidence>
<organism evidence="3 4">
    <name type="scientific">Phaeocystidibacter marisrubri</name>
    <dbReference type="NCBI Taxonomy" id="1577780"/>
    <lineage>
        <taxon>Bacteria</taxon>
        <taxon>Pseudomonadati</taxon>
        <taxon>Bacteroidota</taxon>
        <taxon>Flavobacteriia</taxon>
        <taxon>Flavobacteriales</taxon>
        <taxon>Phaeocystidibacteraceae</taxon>
        <taxon>Phaeocystidibacter</taxon>
    </lineage>
</organism>
<dbReference type="Proteomes" id="UP000484164">
    <property type="component" value="Unassembled WGS sequence"/>
</dbReference>
<evidence type="ECO:0000313" key="3">
    <source>
        <dbReference type="EMBL" id="KAB2816381.1"/>
    </source>
</evidence>
<keyword evidence="1 2" id="KW-0732">Signal</keyword>
<name>A0A6L3ZEX7_9FLAO</name>
<dbReference type="InterPro" id="IPR013517">
    <property type="entry name" value="FG-GAP"/>
</dbReference>
<dbReference type="OrthoDB" id="9816120at2"/>
<dbReference type="InterPro" id="IPR028994">
    <property type="entry name" value="Integrin_alpha_N"/>
</dbReference>
<gene>
    <name evidence="3" type="ORF">F8C82_11915</name>
</gene>
<feature type="chain" id="PRO_5027101014" evidence="2">
    <location>
        <begin position="23"/>
        <end position="834"/>
    </location>
</feature>
<dbReference type="Gene3D" id="2.130.10.130">
    <property type="entry name" value="Integrin alpha, N-terminal"/>
    <property type="match status" value="1"/>
</dbReference>
<accession>A0A6L3ZEX7</accession>
<reference evidence="3 4" key="1">
    <citation type="submission" date="2019-10" db="EMBL/GenBank/DDBJ databases">
        <title>Genome sequence of Phaeocystidibacter marisrubri JCM30614 (type strain).</title>
        <authorList>
            <person name="Bowman J.P."/>
        </authorList>
    </citation>
    <scope>NUCLEOTIDE SEQUENCE [LARGE SCALE GENOMIC DNA]</scope>
    <source>
        <strain evidence="3 4">JCM 30614</strain>
    </source>
</reference>
<feature type="signal peptide" evidence="2">
    <location>
        <begin position="1"/>
        <end position="22"/>
    </location>
</feature>
<keyword evidence="4" id="KW-1185">Reference proteome</keyword>
<dbReference type="SUPFAM" id="SSF69318">
    <property type="entry name" value="Integrin alpha N-terminal domain"/>
    <property type="match status" value="3"/>
</dbReference>